<keyword evidence="3" id="KW-0804">Transcription</keyword>
<evidence type="ECO:0000256" key="2">
    <source>
        <dbReference type="ARBA" id="ARBA00023125"/>
    </source>
</evidence>
<dbReference type="PROSITE" id="PS51118">
    <property type="entry name" value="HTH_HXLR"/>
    <property type="match status" value="1"/>
</dbReference>
<dbReference type="InterPro" id="IPR036388">
    <property type="entry name" value="WH-like_DNA-bd_sf"/>
</dbReference>
<organism evidence="5 6">
    <name type="scientific">Actinomadura craniellae</name>
    <dbReference type="NCBI Taxonomy" id="2231787"/>
    <lineage>
        <taxon>Bacteria</taxon>
        <taxon>Bacillati</taxon>
        <taxon>Actinomycetota</taxon>
        <taxon>Actinomycetes</taxon>
        <taxon>Streptosporangiales</taxon>
        <taxon>Thermomonosporaceae</taxon>
        <taxon>Actinomadura</taxon>
    </lineage>
</organism>
<keyword evidence="6" id="KW-1185">Reference proteome</keyword>
<dbReference type="GO" id="GO:0003677">
    <property type="term" value="F:DNA binding"/>
    <property type="evidence" value="ECO:0007669"/>
    <property type="project" value="UniProtKB-KW"/>
</dbReference>
<dbReference type="PANTHER" id="PTHR33204:SF18">
    <property type="entry name" value="TRANSCRIPTIONAL REGULATORY PROTEIN"/>
    <property type="match status" value="1"/>
</dbReference>
<evidence type="ECO:0000259" key="4">
    <source>
        <dbReference type="PROSITE" id="PS51118"/>
    </source>
</evidence>
<feature type="domain" description="HTH hxlR-type" evidence="4">
    <location>
        <begin position="12"/>
        <end position="102"/>
    </location>
</feature>
<accession>A0A365GZJ4</accession>
<reference evidence="5 6" key="1">
    <citation type="submission" date="2018-06" db="EMBL/GenBank/DDBJ databases">
        <title>Actinomadura craniellae sp. nov. isolated from marine sponge Craniella sp.</title>
        <authorList>
            <person name="Li L."/>
            <person name="Xu Q.H."/>
            <person name="Lin H.W."/>
            <person name="Lu Y.H."/>
        </authorList>
    </citation>
    <scope>NUCLEOTIDE SEQUENCE [LARGE SCALE GENOMIC DNA]</scope>
    <source>
        <strain evidence="5 6">LHW63021</strain>
    </source>
</reference>
<dbReference type="OrthoDB" id="3526217at2"/>
<keyword evidence="1" id="KW-0805">Transcription regulation</keyword>
<dbReference type="Pfam" id="PF01638">
    <property type="entry name" value="HxlR"/>
    <property type="match status" value="1"/>
</dbReference>
<dbReference type="Proteomes" id="UP000251891">
    <property type="component" value="Unassembled WGS sequence"/>
</dbReference>
<dbReference type="InterPro" id="IPR002577">
    <property type="entry name" value="HTH_HxlR"/>
</dbReference>
<dbReference type="SUPFAM" id="SSF46785">
    <property type="entry name" value="Winged helix' DNA-binding domain"/>
    <property type="match status" value="1"/>
</dbReference>
<dbReference type="PANTHER" id="PTHR33204">
    <property type="entry name" value="TRANSCRIPTIONAL REGULATOR, MARR FAMILY"/>
    <property type="match status" value="1"/>
</dbReference>
<name>A0A365GZJ4_9ACTN</name>
<dbReference type="Gene3D" id="1.10.10.10">
    <property type="entry name" value="Winged helix-like DNA-binding domain superfamily/Winged helix DNA-binding domain"/>
    <property type="match status" value="1"/>
</dbReference>
<dbReference type="InterPro" id="IPR036390">
    <property type="entry name" value="WH_DNA-bd_sf"/>
</dbReference>
<gene>
    <name evidence="5" type="ORF">DPM19_26450</name>
</gene>
<evidence type="ECO:0000256" key="1">
    <source>
        <dbReference type="ARBA" id="ARBA00023015"/>
    </source>
</evidence>
<sequence>MALGKDYAGQNCSIARALEVVGERWTLLIIRDAFFGVRRFSDFLAHLDCPRAVLSGRLQTLVESGVLTKRLGEYTLTESGRELWPIVYMLGQWGGRHFSADGPTRVLVHAECGTPIDPAGDCPPCGVPGVPPTDLEVHTVPGRDLRDDPVARALRSPHRLLEPLPVRP</sequence>
<dbReference type="AlphaFoldDB" id="A0A365GZJ4"/>
<dbReference type="RefSeq" id="WP_111870749.1">
    <property type="nucleotide sequence ID" value="NZ_QLYX01000014.1"/>
</dbReference>
<protein>
    <submittedName>
        <fullName evidence="5">Transcriptional regulator</fullName>
    </submittedName>
</protein>
<comment type="caution">
    <text evidence="5">The sequence shown here is derived from an EMBL/GenBank/DDBJ whole genome shotgun (WGS) entry which is preliminary data.</text>
</comment>
<evidence type="ECO:0000256" key="3">
    <source>
        <dbReference type="ARBA" id="ARBA00023163"/>
    </source>
</evidence>
<proteinExistence type="predicted"/>
<evidence type="ECO:0000313" key="5">
    <source>
        <dbReference type="EMBL" id="RAY12259.1"/>
    </source>
</evidence>
<dbReference type="EMBL" id="QLYX01000014">
    <property type="protein sequence ID" value="RAY12259.1"/>
    <property type="molecule type" value="Genomic_DNA"/>
</dbReference>
<evidence type="ECO:0000313" key="6">
    <source>
        <dbReference type="Proteomes" id="UP000251891"/>
    </source>
</evidence>
<keyword evidence="2" id="KW-0238">DNA-binding</keyword>